<accession>X7E9T5</accession>
<proteinExistence type="predicted"/>
<dbReference type="EMBL" id="JAMB01000002">
    <property type="protein sequence ID" value="ETX11941.1"/>
    <property type="molecule type" value="Genomic_DNA"/>
</dbReference>
<dbReference type="RefSeq" id="WP_036159634.1">
    <property type="nucleotide sequence ID" value="NZ_JAMB01000002.1"/>
</dbReference>
<evidence type="ECO:0000256" key="1">
    <source>
        <dbReference type="SAM" id="Coils"/>
    </source>
</evidence>
<gene>
    <name evidence="3" type="ORF">MUS1_08180</name>
</gene>
<feature type="transmembrane region" description="Helical" evidence="2">
    <location>
        <begin position="31"/>
        <end position="52"/>
    </location>
</feature>
<name>X7E9T5_9GAMM</name>
<evidence type="ECO:0000313" key="3">
    <source>
        <dbReference type="EMBL" id="ETX11941.1"/>
    </source>
</evidence>
<evidence type="ECO:0000256" key="2">
    <source>
        <dbReference type="SAM" id="Phobius"/>
    </source>
</evidence>
<dbReference type="OrthoDB" id="6226948at2"/>
<dbReference type="Proteomes" id="UP000054058">
    <property type="component" value="Unassembled WGS sequence"/>
</dbReference>
<reference evidence="3 4" key="1">
    <citation type="submission" date="2014-01" db="EMBL/GenBank/DDBJ databases">
        <title>Marinomonas ushuaiensis DSM 15871 Genome Sequencing.</title>
        <authorList>
            <person name="Lai Q."/>
            <person name="Shao Z.S."/>
        </authorList>
    </citation>
    <scope>NUCLEOTIDE SEQUENCE [LARGE SCALE GENOMIC DNA]</scope>
    <source>
        <strain evidence="3 4">DSM 15871</strain>
    </source>
</reference>
<comment type="caution">
    <text evidence="3">The sequence shown here is derived from an EMBL/GenBank/DDBJ whole genome shotgun (WGS) entry which is preliminary data.</text>
</comment>
<keyword evidence="2" id="KW-1133">Transmembrane helix</keyword>
<sequence length="132" mass="15497">MNIFITYGSAVILVLLGTFLSYIEFLNDTDWLARCGSMIVVMGILYTILEFYEHQYDHITLKRQAPNLYADIKHEHKHLEEKKVKIWKKNAEELEDEIKNGLEKKTMKHEGILLMTGTFIWGFGDLPFKLIF</sequence>
<keyword evidence="2" id="KW-0812">Transmembrane</keyword>
<keyword evidence="1" id="KW-0175">Coiled coil</keyword>
<protein>
    <submittedName>
        <fullName evidence="3">Uncharacterized protein</fullName>
    </submittedName>
</protein>
<keyword evidence="4" id="KW-1185">Reference proteome</keyword>
<organism evidence="3 4">
    <name type="scientific">Marinomonas ushuaiensis DSM 15871</name>
    <dbReference type="NCBI Taxonomy" id="1122207"/>
    <lineage>
        <taxon>Bacteria</taxon>
        <taxon>Pseudomonadati</taxon>
        <taxon>Pseudomonadota</taxon>
        <taxon>Gammaproteobacteria</taxon>
        <taxon>Oceanospirillales</taxon>
        <taxon>Oceanospirillaceae</taxon>
        <taxon>Marinomonas</taxon>
    </lineage>
</organism>
<evidence type="ECO:0000313" key="4">
    <source>
        <dbReference type="Proteomes" id="UP000054058"/>
    </source>
</evidence>
<dbReference type="AlphaFoldDB" id="X7E9T5"/>
<feature type="transmembrane region" description="Helical" evidence="2">
    <location>
        <begin position="7"/>
        <end position="25"/>
    </location>
</feature>
<keyword evidence="2" id="KW-0472">Membrane</keyword>
<dbReference type="PATRIC" id="fig|1122207.3.peg.951"/>
<feature type="coiled-coil region" evidence="1">
    <location>
        <begin position="77"/>
        <end position="104"/>
    </location>
</feature>